<dbReference type="EMBL" id="CADCTV010000330">
    <property type="protein sequence ID" value="CAA9318258.1"/>
    <property type="molecule type" value="Genomic_DNA"/>
</dbReference>
<feature type="transmembrane region" description="Helical" evidence="1">
    <location>
        <begin position="136"/>
        <end position="154"/>
    </location>
</feature>
<organism evidence="2">
    <name type="scientific">uncultured Gemmatimonadota bacterium</name>
    <dbReference type="NCBI Taxonomy" id="203437"/>
    <lineage>
        <taxon>Bacteria</taxon>
        <taxon>Pseudomonadati</taxon>
        <taxon>Gemmatimonadota</taxon>
        <taxon>environmental samples</taxon>
    </lineage>
</organism>
<reference evidence="2" key="1">
    <citation type="submission" date="2020-02" db="EMBL/GenBank/DDBJ databases">
        <authorList>
            <person name="Meier V. D."/>
        </authorList>
    </citation>
    <scope>NUCLEOTIDE SEQUENCE</scope>
    <source>
        <strain evidence="2">AVDCRST_MAG89</strain>
    </source>
</reference>
<keyword evidence="1" id="KW-0812">Transmembrane</keyword>
<evidence type="ECO:0000313" key="2">
    <source>
        <dbReference type="EMBL" id="CAA9318258.1"/>
    </source>
</evidence>
<keyword evidence="1" id="KW-1133">Transmembrane helix</keyword>
<name>A0A6J4KZS9_9BACT</name>
<proteinExistence type="predicted"/>
<feature type="transmembrane region" description="Helical" evidence="1">
    <location>
        <begin position="166"/>
        <end position="186"/>
    </location>
</feature>
<keyword evidence="1" id="KW-0472">Membrane</keyword>
<feature type="transmembrane region" description="Helical" evidence="1">
    <location>
        <begin position="321"/>
        <end position="342"/>
    </location>
</feature>
<feature type="transmembrane region" description="Helical" evidence="1">
    <location>
        <begin position="12"/>
        <end position="32"/>
    </location>
</feature>
<accession>A0A6J4KZS9</accession>
<feature type="transmembrane region" description="Helical" evidence="1">
    <location>
        <begin position="206"/>
        <end position="228"/>
    </location>
</feature>
<feature type="transmembrane region" description="Helical" evidence="1">
    <location>
        <begin position="240"/>
        <end position="267"/>
    </location>
</feature>
<evidence type="ECO:0000256" key="1">
    <source>
        <dbReference type="SAM" id="Phobius"/>
    </source>
</evidence>
<sequence>MGNGLTAARPGATVEGVAGAVAGSLPIVVATFPMRPIAELYVAASAREALLWGAAVLGVIAVQGALLMGLDVAYTERSLATSRRRMERLRRMQTGESGSVPRPWKLWLRVPSLRMLGPGAPLARRQLLEMLRNPRGLILPLLLPALYVGLFVGMPLMQGEQPDEMGVWAAVGMSVLIPILLPNVGFDFRRDLDRMAFLKGLPLTPFSVAAGQIFAPVALFVVAQWGVLASVAAAAKSVPLAWLAAPALLGPPLTWAMVATDNLLFLWMPYRVSTDGAQNVQFVGKGMLILFAKFVVLGVLGGLAAAAGLGIWTLAGRSVPAAALGAAVVLVLGCLPLTWGVGATFRAFDVTRDVPG</sequence>
<feature type="transmembrane region" description="Helical" evidence="1">
    <location>
        <begin position="288"/>
        <end position="315"/>
    </location>
</feature>
<feature type="transmembrane region" description="Helical" evidence="1">
    <location>
        <begin position="52"/>
        <end position="74"/>
    </location>
</feature>
<dbReference type="AlphaFoldDB" id="A0A6J4KZS9"/>
<protein>
    <submittedName>
        <fullName evidence="2">Uncharacterized protein</fullName>
    </submittedName>
</protein>
<gene>
    <name evidence="2" type="ORF">AVDCRST_MAG89-1514</name>
</gene>